<dbReference type="PANTHER" id="PTHR33884:SF3">
    <property type="entry name" value="UPF0410 PROTEIN YMGE"/>
    <property type="match status" value="1"/>
</dbReference>
<evidence type="ECO:0000256" key="5">
    <source>
        <dbReference type="ARBA" id="ARBA00022989"/>
    </source>
</evidence>
<accession>A0A0M7BBS6</accession>
<reference evidence="8 9" key="1">
    <citation type="submission" date="2015-09" db="EMBL/GenBank/DDBJ databases">
        <authorList>
            <person name="Jackson K.R."/>
            <person name="Lunt B.L."/>
            <person name="Fisher J.N.B."/>
            <person name="Gardner A.V."/>
            <person name="Bailey M.E."/>
            <person name="Deus L.M."/>
            <person name="Earl A.S."/>
            <person name="Gibby P.D."/>
            <person name="Hartmann K.A."/>
            <person name="Liu J.E."/>
            <person name="Manci A.M."/>
            <person name="Nielsen D.A."/>
            <person name="Solomon M.B."/>
            <person name="Breakwell D.P."/>
            <person name="Burnett S.H."/>
            <person name="Grose J.H."/>
        </authorList>
    </citation>
    <scope>NUCLEOTIDE SEQUENCE [LARGE SCALE GENOMIC DNA]</scope>
    <source>
        <strain evidence="8 9">CECT 7799</strain>
    </source>
</reference>
<feature type="transmembrane region" description="Helical" evidence="7">
    <location>
        <begin position="60"/>
        <end position="80"/>
    </location>
</feature>
<evidence type="ECO:0000256" key="7">
    <source>
        <dbReference type="SAM" id="Phobius"/>
    </source>
</evidence>
<organism evidence="8 9">
    <name type="scientific">Jannaschia seosinensis</name>
    <dbReference type="NCBI Taxonomy" id="313367"/>
    <lineage>
        <taxon>Bacteria</taxon>
        <taxon>Pseudomonadati</taxon>
        <taxon>Pseudomonadota</taxon>
        <taxon>Alphaproteobacteria</taxon>
        <taxon>Rhodobacterales</taxon>
        <taxon>Roseobacteraceae</taxon>
        <taxon>Jannaschia</taxon>
    </lineage>
</organism>
<keyword evidence="6 7" id="KW-0472">Membrane</keyword>
<evidence type="ECO:0000256" key="1">
    <source>
        <dbReference type="ARBA" id="ARBA00004651"/>
    </source>
</evidence>
<dbReference type="Pfam" id="PF04226">
    <property type="entry name" value="Transgly_assoc"/>
    <property type="match status" value="1"/>
</dbReference>
<dbReference type="GO" id="GO:0005886">
    <property type="term" value="C:plasma membrane"/>
    <property type="evidence" value="ECO:0007669"/>
    <property type="project" value="UniProtKB-SubCell"/>
</dbReference>
<gene>
    <name evidence="8" type="ORF">JSE7799_01512</name>
</gene>
<dbReference type="OrthoDB" id="9815411at2"/>
<proteinExistence type="inferred from homology"/>
<dbReference type="Proteomes" id="UP000049455">
    <property type="component" value="Unassembled WGS sequence"/>
</dbReference>
<evidence type="ECO:0000313" key="8">
    <source>
        <dbReference type="EMBL" id="CUH38795.1"/>
    </source>
</evidence>
<dbReference type="InterPro" id="IPR007341">
    <property type="entry name" value="Transgly_assoc"/>
</dbReference>
<dbReference type="AlphaFoldDB" id="A0A0M7BBS6"/>
<evidence type="ECO:0000256" key="4">
    <source>
        <dbReference type="ARBA" id="ARBA00022692"/>
    </source>
</evidence>
<feature type="transmembrane region" description="Helical" evidence="7">
    <location>
        <begin position="6"/>
        <end position="23"/>
    </location>
</feature>
<evidence type="ECO:0000256" key="3">
    <source>
        <dbReference type="ARBA" id="ARBA00022475"/>
    </source>
</evidence>
<dbReference type="PANTHER" id="PTHR33884">
    <property type="entry name" value="UPF0410 PROTEIN YMGE"/>
    <property type="match status" value="1"/>
</dbReference>
<dbReference type="STRING" id="313367.JSE7799_01512"/>
<sequence length="84" mass="8640">MSGIGWIGSIILGGLAGWIAEKIMKADMGLLLNIVLGIVGALVANWILVTVTGSTLGGWIGQLVVAVIGACLLIWVGRLIKGRS</sequence>
<keyword evidence="5 7" id="KW-1133">Transmembrane helix</keyword>
<evidence type="ECO:0000313" key="9">
    <source>
        <dbReference type="Proteomes" id="UP000049455"/>
    </source>
</evidence>
<evidence type="ECO:0000256" key="2">
    <source>
        <dbReference type="ARBA" id="ARBA00011006"/>
    </source>
</evidence>
<keyword evidence="9" id="KW-1185">Reference proteome</keyword>
<keyword evidence="3" id="KW-1003">Cell membrane</keyword>
<dbReference type="RefSeq" id="WP_055663064.1">
    <property type="nucleotide sequence ID" value="NZ_CYPR01000096.1"/>
</dbReference>
<protein>
    <submittedName>
        <fullName evidence="8">Transglycosylase associated protein</fullName>
    </submittedName>
</protein>
<feature type="transmembrane region" description="Helical" evidence="7">
    <location>
        <begin position="30"/>
        <end position="48"/>
    </location>
</feature>
<comment type="subcellular location">
    <subcellularLocation>
        <location evidence="1">Cell membrane</location>
        <topology evidence="1">Multi-pass membrane protein</topology>
    </subcellularLocation>
</comment>
<evidence type="ECO:0000256" key="6">
    <source>
        <dbReference type="ARBA" id="ARBA00023136"/>
    </source>
</evidence>
<dbReference type="EMBL" id="CYPR01000096">
    <property type="protein sequence ID" value="CUH38795.1"/>
    <property type="molecule type" value="Genomic_DNA"/>
</dbReference>
<name>A0A0M7BBS6_9RHOB</name>
<comment type="similarity">
    <text evidence="2">Belongs to the UPF0410 family.</text>
</comment>
<keyword evidence="4 7" id="KW-0812">Transmembrane</keyword>